<feature type="region of interest" description="Disordered" evidence="1">
    <location>
        <begin position="737"/>
        <end position="802"/>
    </location>
</feature>
<dbReference type="Pfam" id="PF09250">
    <property type="entry name" value="Prim-Pol"/>
    <property type="match status" value="1"/>
</dbReference>
<organism evidence="3 4">
    <name type="scientific">Sphaerisporangium siamense</name>
    <dbReference type="NCBI Taxonomy" id="795645"/>
    <lineage>
        <taxon>Bacteria</taxon>
        <taxon>Bacillati</taxon>
        <taxon>Actinomycetota</taxon>
        <taxon>Actinomycetes</taxon>
        <taxon>Streptosporangiales</taxon>
        <taxon>Streptosporangiaceae</taxon>
        <taxon>Sphaerisporangium</taxon>
    </lineage>
</organism>
<dbReference type="SUPFAM" id="SSF56747">
    <property type="entry name" value="Prim-pol domain"/>
    <property type="match status" value="1"/>
</dbReference>
<evidence type="ECO:0000256" key="1">
    <source>
        <dbReference type="SAM" id="MobiDB-lite"/>
    </source>
</evidence>
<reference evidence="3 4" key="1">
    <citation type="submission" date="2020-08" db="EMBL/GenBank/DDBJ databases">
        <title>Sequencing the genomes of 1000 actinobacteria strains.</title>
        <authorList>
            <person name="Klenk H.-P."/>
        </authorList>
    </citation>
    <scope>NUCLEOTIDE SEQUENCE [LARGE SCALE GENOMIC DNA]</scope>
    <source>
        <strain evidence="3 4">DSM 45784</strain>
    </source>
</reference>
<dbReference type="InterPro" id="IPR027417">
    <property type="entry name" value="P-loop_NTPase"/>
</dbReference>
<protein>
    <recommendedName>
        <fullName evidence="2">DNA primase/polymerase bifunctional N-terminal domain-containing protein</fullName>
    </recommendedName>
</protein>
<feature type="domain" description="DNA primase/polymerase bifunctional N-terminal" evidence="2">
    <location>
        <begin position="19"/>
        <end position="183"/>
    </location>
</feature>
<evidence type="ECO:0000313" key="4">
    <source>
        <dbReference type="Proteomes" id="UP000542210"/>
    </source>
</evidence>
<dbReference type="Proteomes" id="UP000542210">
    <property type="component" value="Unassembled WGS sequence"/>
</dbReference>
<dbReference type="Pfam" id="PF13481">
    <property type="entry name" value="AAA_25"/>
    <property type="match status" value="1"/>
</dbReference>
<gene>
    <name evidence="3" type="ORF">BJ982_001649</name>
</gene>
<accession>A0A7W7G918</accession>
<dbReference type="AlphaFoldDB" id="A0A7W7G918"/>
<dbReference type="EMBL" id="JACHND010000001">
    <property type="protein sequence ID" value="MBB4700105.1"/>
    <property type="molecule type" value="Genomic_DNA"/>
</dbReference>
<dbReference type="CDD" id="cd04859">
    <property type="entry name" value="Prim_Pol"/>
    <property type="match status" value="1"/>
</dbReference>
<dbReference type="SUPFAM" id="SSF52540">
    <property type="entry name" value="P-loop containing nucleoside triphosphate hydrolases"/>
    <property type="match status" value="1"/>
</dbReference>
<sequence length="802" mass="84834">MTELHIPEVDDDSDTLGAALAYARAGWYVLPVDQATKHAGSVLGKGWPSKSSRDPEQIIAWFAGTDDALALHVGRSGAIVFDVDRPEALPSLMVAALGVVPGPFQSTREGDERRGHYFYAAPPGRVLGNRLGGLGKGWGEVRGKNGIVVVAPSTHEKKSEGGRYHWVRTGSLPLLPQPVAAELPDAGDSADAATDGEVRAFLDRHTARERPELLHGVLTQVATALATGESRHGIALRATAGAMREAAAGLYPALEAATALLEAFTRAMATSRDGSERTLTWAQARGEFMGILAWAVAQVHAADLAAVRADVDTRLAPGDALAGLIAPQDRTAEPPPFGGDTFLPEVAKSQVDDPLGAAEAARERTSWWPRGLGSIVTGVEEEPPPAVLARLDGARLFYARKVNALLGESESGKTWVALLAVVQTLAEGGTVVYLDFEDTASGIVGRARALGIPDDVIVSRLSYIGPDEVLHAAASEDLREHLAAVRPALIVLDGWNAAMTLLGLNLESNTDATRFAQMLLKPLAATGAAVVAIDHVPKNKENRGKGGIGAQAKRAMLTGCAITVEVAEPFGRGMTGRLRLHVDKDRAGHVRAVSAEAKFAGTAILESDANTGKVTVSIRPPDMGTRTEREQDRRAPLMEAICGYLQGNPQAPQNEIYRNVEGRQSDVKEALEELVRGEYVVRRKAGQAYLHTVVRLYSPLAALAGMSGLPVSVPSGHGGHGAEKPAQKSDTTVSARFGTRLGHGSDPQSNRVPPPPFRGADTVDGEDERDPSDLIAPTPWILVGGERVDPRTGELLDTEGAT</sequence>
<keyword evidence="4" id="KW-1185">Reference proteome</keyword>
<dbReference type="RefSeq" id="WP_184878022.1">
    <property type="nucleotide sequence ID" value="NZ_BOOV01000009.1"/>
</dbReference>
<proteinExistence type="predicted"/>
<dbReference type="SMART" id="SM00943">
    <property type="entry name" value="Prim-Pol"/>
    <property type="match status" value="1"/>
</dbReference>
<dbReference type="Gene3D" id="3.40.50.300">
    <property type="entry name" value="P-loop containing nucleotide triphosphate hydrolases"/>
    <property type="match status" value="1"/>
</dbReference>
<dbReference type="InterPro" id="IPR015330">
    <property type="entry name" value="DNA_primase/pol_bifunc_N"/>
</dbReference>
<comment type="caution">
    <text evidence="3">The sequence shown here is derived from an EMBL/GenBank/DDBJ whole genome shotgun (WGS) entry which is preliminary data.</text>
</comment>
<evidence type="ECO:0000313" key="3">
    <source>
        <dbReference type="EMBL" id="MBB4700105.1"/>
    </source>
</evidence>
<evidence type="ECO:0000259" key="2">
    <source>
        <dbReference type="SMART" id="SM00943"/>
    </source>
</evidence>
<name>A0A7W7G918_9ACTN</name>